<dbReference type="AlphaFoldDB" id="A0A0F3KK66"/>
<dbReference type="Pfam" id="PF01418">
    <property type="entry name" value="HTH_6"/>
    <property type="match status" value="1"/>
</dbReference>
<evidence type="ECO:0000313" key="5">
    <source>
        <dbReference type="EMBL" id="PXX44611.1"/>
    </source>
</evidence>
<dbReference type="SUPFAM" id="SSF46689">
    <property type="entry name" value="Homeodomain-like"/>
    <property type="match status" value="1"/>
</dbReference>
<protein>
    <submittedName>
        <fullName evidence="5">RpiR family transcriptional regulator</fullName>
    </submittedName>
</protein>
<sequence>MTKEISADQLMQRIAEEYEDLSKQLKVIAKYVEEHRQTLVLERITDIAQACEVQPSAIVRFAQRFGFSGFSDMQTVFRDAFAPAGGNVNNYQKRIRSVIATQDTPLSNTQVTQNFIAACQQGLDELSQALDPAAIDKAVELLVKADNIYVVAVRRMFPIASYISYALQHTAKRVHLVSGLGGMYHDQIRSIRENDLMIAISFQPYGKETRYCARVAGQNKAKQLVITDSQLSPLARNADAVLTVKEGTAFSFRSLTSTISLCQALFIALSYRLELVIEETRDAGAYDD</sequence>
<keyword evidence="2" id="KW-0238">DNA-binding</keyword>
<dbReference type="InterPro" id="IPR000281">
    <property type="entry name" value="HTH_RpiR"/>
</dbReference>
<evidence type="ECO:0000256" key="1">
    <source>
        <dbReference type="ARBA" id="ARBA00023015"/>
    </source>
</evidence>
<name>A0A0F3KK66_9NEIS</name>
<dbReference type="GO" id="GO:0006096">
    <property type="term" value="P:glycolytic process"/>
    <property type="evidence" value="ECO:0007669"/>
    <property type="project" value="UniProtKB-KW"/>
</dbReference>
<dbReference type="Pfam" id="PF01380">
    <property type="entry name" value="SIS"/>
    <property type="match status" value="1"/>
</dbReference>
<dbReference type="GO" id="GO:0003677">
    <property type="term" value="F:DNA binding"/>
    <property type="evidence" value="ECO:0007669"/>
    <property type="project" value="UniProtKB-KW"/>
</dbReference>
<dbReference type="InterPro" id="IPR009057">
    <property type="entry name" value="Homeodomain-like_sf"/>
</dbReference>
<evidence type="ECO:0000256" key="4">
    <source>
        <dbReference type="ARBA" id="ARBA00023163"/>
    </source>
</evidence>
<keyword evidence="1" id="KW-0805">Transcription regulation</keyword>
<dbReference type="EMBL" id="QJKC01000012">
    <property type="protein sequence ID" value="PXX44611.1"/>
    <property type="molecule type" value="Genomic_DNA"/>
</dbReference>
<accession>A0A0F3KK66</accession>
<keyword evidence="6" id="KW-1185">Reference proteome</keyword>
<proteinExistence type="predicted"/>
<reference evidence="5 6" key="1">
    <citation type="submission" date="2018-05" db="EMBL/GenBank/DDBJ databases">
        <title>Genomic Encyclopedia of Type Strains, Phase IV (KMG-IV): sequencing the most valuable type-strain genomes for metagenomic binning, comparative biology and taxonomic classification.</title>
        <authorList>
            <person name="Goeker M."/>
        </authorList>
    </citation>
    <scope>NUCLEOTIDE SEQUENCE [LARGE SCALE GENOMIC DNA]</scope>
    <source>
        <strain evidence="5 6">DSM 25134</strain>
    </source>
</reference>
<dbReference type="InterPro" id="IPR036388">
    <property type="entry name" value="WH-like_DNA-bd_sf"/>
</dbReference>
<comment type="caution">
    <text evidence="5">The sequence shown here is derived from an EMBL/GenBank/DDBJ whole genome shotgun (WGS) entry which is preliminary data.</text>
</comment>
<gene>
    <name evidence="5" type="ORF">DFR38_11230</name>
</gene>
<evidence type="ECO:0000256" key="2">
    <source>
        <dbReference type="ARBA" id="ARBA00023125"/>
    </source>
</evidence>
<dbReference type="PANTHER" id="PTHR30514:SF20">
    <property type="entry name" value="TRANSCRIPTIONAL REGULATOR"/>
    <property type="match status" value="1"/>
</dbReference>
<dbReference type="InterPro" id="IPR035472">
    <property type="entry name" value="RpiR-like_SIS"/>
</dbReference>
<organism evidence="5 6">
    <name type="scientific">Aquitalea magnusonii</name>
    <dbReference type="NCBI Taxonomy" id="332411"/>
    <lineage>
        <taxon>Bacteria</taxon>
        <taxon>Pseudomonadati</taxon>
        <taxon>Pseudomonadota</taxon>
        <taxon>Betaproteobacteria</taxon>
        <taxon>Neisseriales</taxon>
        <taxon>Chromobacteriaceae</taxon>
        <taxon>Aquitalea</taxon>
    </lineage>
</organism>
<keyword evidence="3" id="KW-0324">Glycolysis</keyword>
<dbReference type="PROSITE" id="PS51071">
    <property type="entry name" value="HTH_RPIR"/>
    <property type="match status" value="1"/>
</dbReference>
<dbReference type="InterPro" id="IPR046348">
    <property type="entry name" value="SIS_dom_sf"/>
</dbReference>
<dbReference type="OrthoDB" id="9814005at2"/>
<dbReference type="PANTHER" id="PTHR30514">
    <property type="entry name" value="GLUCOKINASE"/>
    <property type="match status" value="1"/>
</dbReference>
<dbReference type="RefSeq" id="WP_045846020.1">
    <property type="nucleotide sequence ID" value="NZ_LNQU01000034.1"/>
</dbReference>
<dbReference type="GO" id="GO:0097367">
    <property type="term" value="F:carbohydrate derivative binding"/>
    <property type="evidence" value="ECO:0007669"/>
    <property type="project" value="InterPro"/>
</dbReference>
<dbReference type="InterPro" id="IPR001347">
    <property type="entry name" value="SIS_dom"/>
</dbReference>
<dbReference type="InterPro" id="IPR047640">
    <property type="entry name" value="RpiR-like"/>
</dbReference>
<dbReference type="Gene3D" id="3.40.50.10490">
    <property type="entry name" value="Glucose-6-phosphate isomerase like protein, domain 1"/>
    <property type="match status" value="1"/>
</dbReference>
<dbReference type="CDD" id="cd05013">
    <property type="entry name" value="SIS_RpiR"/>
    <property type="match status" value="1"/>
</dbReference>
<evidence type="ECO:0000256" key="3">
    <source>
        <dbReference type="ARBA" id="ARBA00023152"/>
    </source>
</evidence>
<dbReference type="Proteomes" id="UP000248395">
    <property type="component" value="Unassembled WGS sequence"/>
</dbReference>
<dbReference type="SUPFAM" id="SSF53697">
    <property type="entry name" value="SIS domain"/>
    <property type="match status" value="1"/>
</dbReference>
<dbReference type="PROSITE" id="PS51464">
    <property type="entry name" value="SIS"/>
    <property type="match status" value="1"/>
</dbReference>
<keyword evidence="4" id="KW-0804">Transcription</keyword>
<dbReference type="GO" id="GO:0003700">
    <property type="term" value="F:DNA-binding transcription factor activity"/>
    <property type="evidence" value="ECO:0007669"/>
    <property type="project" value="InterPro"/>
</dbReference>
<dbReference type="Gene3D" id="1.10.10.10">
    <property type="entry name" value="Winged helix-like DNA-binding domain superfamily/Winged helix DNA-binding domain"/>
    <property type="match status" value="1"/>
</dbReference>
<evidence type="ECO:0000313" key="6">
    <source>
        <dbReference type="Proteomes" id="UP000248395"/>
    </source>
</evidence>